<dbReference type="GeneID" id="30146151"/>
<gene>
    <name evidence="1" type="ORF">BABINDRAFT_160545</name>
</gene>
<dbReference type="EMBL" id="KV454428">
    <property type="protein sequence ID" value="ODQ81145.1"/>
    <property type="molecule type" value="Genomic_DNA"/>
</dbReference>
<dbReference type="RefSeq" id="XP_018986473.1">
    <property type="nucleotide sequence ID" value="XM_019128298.1"/>
</dbReference>
<accession>A0A1E3QTY3</accession>
<proteinExistence type="predicted"/>
<keyword evidence="2" id="KW-1185">Reference proteome</keyword>
<dbReference type="Proteomes" id="UP000094336">
    <property type="component" value="Unassembled WGS sequence"/>
</dbReference>
<reference evidence="2" key="1">
    <citation type="submission" date="2016-05" db="EMBL/GenBank/DDBJ databases">
        <title>Comparative genomics of biotechnologically important yeasts.</title>
        <authorList>
            <consortium name="DOE Joint Genome Institute"/>
            <person name="Riley R."/>
            <person name="Haridas S."/>
            <person name="Wolfe K.H."/>
            <person name="Lopes M.R."/>
            <person name="Hittinger C.T."/>
            <person name="Goker M."/>
            <person name="Salamov A."/>
            <person name="Wisecaver J."/>
            <person name="Long T.M."/>
            <person name="Aerts A.L."/>
            <person name="Barry K."/>
            <person name="Choi C."/>
            <person name="Clum A."/>
            <person name="Coughlan A.Y."/>
            <person name="Deshpande S."/>
            <person name="Douglass A.P."/>
            <person name="Hanson S.J."/>
            <person name="Klenk H.-P."/>
            <person name="Labutti K."/>
            <person name="Lapidus A."/>
            <person name="Lindquist E."/>
            <person name="Lipzen A."/>
            <person name="Meier-Kolthoff J.P."/>
            <person name="Ohm R.A."/>
            <person name="Otillar R.P."/>
            <person name="Pangilinan J."/>
            <person name="Peng Y."/>
            <person name="Rokas A."/>
            <person name="Rosa C.A."/>
            <person name="Scheuner C."/>
            <person name="Sibirny A.A."/>
            <person name="Slot J.C."/>
            <person name="Stielow J.B."/>
            <person name="Sun H."/>
            <person name="Kurtzman C.P."/>
            <person name="Blackwell M."/>
            <person name="Grigoriev I.V."/>
            <person name="Jeffries T.W."/>
        </authorList>
    </citation>
    <scope>NUCLEOTIDE SEQUENCE [LARGE SCALE GENOMIC DNA]</scope>
    <source>
        <strain evidence="2">NRRL Y-12698</strain>
    </source>
</reference>
<evidence type="ECO:0000313" key="2">
    <source>
        <dbReference type="Proteomes" id="UP000094336"/>
    </source>
</evidence>
<evidence type="ECO:0000313" key="1">
    <source>
        <dbReference type="EMBL" id="ODQ81145.1"/>
    </source>
</evidence>
<protein>
    <submittedName>
        <fullName evidence="1">Uncharacterized protein</fullName>
    </submittedName>
</protein>
<sequence>MVVLDNPRRYFHVLTWQAPSLAIKSRAAKFRVFVVPGETVLNAPPLEERIHATPL</sequence>
<organism evidence="1 2">
    <name type="scientific">Babjeviella inositovora NRRL Y-12698</name>
    <dbReference type="NCBI Taxonomy" id="984486"/>
    <lineage>
        <taxon>Eukaryota</taxon>
        <taxon>Fungi</taxon>
        <taxon>Dikarya</taxon>
        <taxon>Ascomycota</taxon>
        <taxon>Saccharomycotina</taxon>
        <taxon>Pichiomycetes</taxon>
        <taxon>Serinales incertae sedis</taxon>
        <taxon>Babjeviella</taxon>
    </lineage>
</organism>
<name>A0A1E3QTY3_9ASCO</name>
<dbReference type="AlphaFoldDB" id="A0A1E3QTY3"/>